<gene>
    <name evidence="4" type="ORF">SLS56_002358</name>
</gene>
<dbReference type="PANTHER" id="PTHR43510">
    <property type="entry name" value="AMINOTRANSFERASE FUNCTION, HYPOTHETICAL (EUROFUNG)"/>
    <property type="match status" value="1"/>
</dbReference>
<dbReference type="Proteomes" id="UP001521116">
    <property type="component" value="Unassembled WGS sequence"/>
</dbReference>
<reference evidence="4 5" key="1">
    <citation type="submission" date="2024-02" db="EMBL/GenBank/DDBJ databases">
        <title>De novo assembly and annotation of 12 fungi associated with fruit tree decline syndrome in Ontario, Canada.</title>
        <authorList>
            <person name="Sulman M."/>
            <person name="Ellouze W."/>
            <person name="Ilyukhin E."/>
        </authorList>
    </citation>
    <scope>NUCLEOTIDE SEQUENCE [LARGE SCALE GENOMIC DNA]</scope>
    <source>
        <strain evidence="4 5">M1-105</strain>
    </source>
</reference>
<dbReference type="PROSITE" id="PS00105">
    <property type="entry name" value="AA_TRANSFER_CLASS_1"/>
    <property type="match status" value="1"/>
</dbReference>
<feature type="domain" description="Aminotransferase class I/classII large" evidence="3">
    <location>
        <begin position="51"/>
        <end position="386"/>
    </location>
</feature>
<comment type="similarity">
    <text evidence="1">Belongs to the class-I pyridoxal-phosphate-dependent aminotransferase family.</text>
</comment>
<evidence type="ECO:0000256" key="1">
    <source>
        <dbReference type="ARBA" id="ARBA00007441"/>
    </source>
</evidence>
<dbReference type="Gene3D" id="3.90.1150.10">
    <property type="entry name" value="Aspartate Aminotransferase, domain 1"/>
    <property type="match status" value="1"/>
</dbReference>
<protein>
    <recommendedName>
        <fullName evidence="3">Aminotransferase class I/classII large domain-containing protein</fullName>
    </recommendedName>
</protein>
<sequence length="409" mass="44827">MVNLEPFGVEEWMDAHENSAKYNIAETCCASISIEELQSLAEDPAEKSVNVLTTSEKLTYGAIRGSEALRKNLSNLYSSKTASRLPEDNILITPGAIMANTLVFYALVGPGDHVIVHHPTYQQLYEVPRSLGAEVDLWEAKAEKDWIPDLEELKALVKPNTKLIVINNPNNPTGAILPKDLLQNLVDFAATQSITILSDEVYRPIFHSVSPIDPSFPPSLLSLGYAHVIVTGSLSKAYSLAGIRVGWIASRDAAAVATIAAARHYTTISVSSLDQQVAARALAPSTIHALLARNIALARANLEILDRFVVKHDDVVEWVKPKAGTTAFLRFHLEGKPVDAARFCKVLLEETGVLFVPGPESFGKRFPGYVRVGFCCETEVLKEGLEKARLWMKKNFDDVPLAEVELTEA</sequence>
<dbReference type="InterPro" id="IPR004838">
    <property type="entry name" value="NHTrfase_class1_PyrdxlP-BS"/>
</dbReference>
<dbReference type="CDD" id="cd00609">
    <property type="entry name" value="AAT_like"/>
    <property type="match status" value="1"/>
</dbReference>
<name>A0ABR3T4B6_9PEZI</name>
<organism evidence="4 5">
    <name type="scientific">Neofusicoccum ribis</name>
    <dbReference type="NCBI Taxonomy" id="45134"/>
    <lineage>
        <taxon>Eukaryota</taxon>
        <taxon>Fungi</taxon>
        <taxon>Dikarya</taxon>
        <taxon>Ascomycota</taxon>
        <taxon>Pezizomycotina</taxon>
        <taxon>Dothideomycetes</taxon>
        <taxon>Dothideomycetes incertae sedis</taxon>
        <taxon>Botryosphaeriales</taxon>
        <taxon>Botryosphaeriaceae</taxon>
        <taxon>Neofusicoccum</taxon>
    </lineage>
</organism>
<dbReference type="EMBL" id="JAJVDC020000016">
    <property type="protein sequence ID" value="KAL1634348.1"/>
    <property type="molecule type" value="Genomic_DNA"/>
</dbReference>
<proteinExistence type="inferred from homology"/>
<keyword evidence="2" id="KW-0663">Pyridoxal phosphate</keyword>
<evidence type="ECO:0000313" key="4">
    <source>
        <dbReference type="EMBL" id="KAL1634348.1"/>
    </source>
</evidence>
<accession>A0ABR3T4B6</accession>
<comment type="caution">
    <text evidence="4">The sequence shown here is derived from an EMBL/GenBank/DDBJ whole genome shotgun (WGS) entry which is preliminary data.</text>
</comment>
<keyword evidence="5" id="KW-1185">Reference proteome</keyword>
<dbReference type="InterPro" id="IPR015421">
    <property type="entry name" value="PyrdxlP-dep_Trfase_major"/>
</dbReference>
<dbReference type="Gene3D" id="3.40.640.10">
    <property type="entry name" value="Type I PLP-dependent aspartate aminotransferase-like (Major domain)"/>
    <property type="match status" value="1"/>
</dbReference>
<dbReference type="PANTHER" id="PTHR43510:SF1">
    <property type="entry name" value="AMINOTRANSFERASE FUNCTION, HYPOTHETICAL (EUROFUNG)"/>
    <property type="match status" value="1"/>
</dbReference>
<dbReference type="InterPro" id="IPR015422">
    <property type="entry name" value="PyrdxlP-dep_Trfase_small"/>
</dbReference>
<dbReference type="SUPFAM" id="SSF53383">
    <property type="entry name" value="PLP-dependent transferases"/>
    <property type="match status" value="1"/>
</dbReference>
<evidence type="ECO:0000313" key="5">
    <source>
        <dbReference type="Proteomes" id="UP001521116"/>
    </source>
</evidence>
<evidence type="ECO:0000256" key="2">
    <source>
        <dbReference type="ARBA" id="ARBA00022898"/>
    </source>
</evidence>
<dbReference type="Pfam" id="PF00155">
    <property type="entry name" value="Aminotran_1_2"/>
    <property type="match status" value="1"/>
</dbReference>
<dbReference type="InterPro" id="IPR015424">
    <property type="entry name" value="PyrdxlP-dep_Trfase"/>
</dbReference>
<dbReference type="InterPro" id="IPR004839">
    <property type="entry name" value="Aminotransferase_I/II_large"/>
</dbReference>
<evidence type="ECO:0000259" key="3">
    <source>
        <dbReference type="Pfam" id="PF00155"/>
    </source>
</evidence>